<name>A0A1J5SRQ1_9ZZZZ</name>
<evidence type="ECO:0000256" key="1">
    <source>
        <dbReference type="SAM" id="MobiDB-lite"/>
    </source>
</evidence>
<feature type="compositionally biased region" description="Basic and acidic residues" evidence="1">
    <location>
        <begin position="253"/>
        <end position="274"/>
    </location>
</feature>
<feature type="region of interest" description="Disordered" evidence="1">
    <location>
        <begin position="204"/>
        <end position="368"/>
    </location>
</feature>
<feature type="compositionally biased region" description="Basic and acidic residues" evidence="1">
    <location>
        <begin position="325"/>
        <end position="339"/>
    </location>
</feature>
<protein>
    <submittedName>
        <fullName evidence="2">Uncharacterized protein</fullName>
    </submittedName>
</protein>
<dbReference type="EMBL" id="MLJW01000042">
    <property type="protein sequence ID" value="OIR06704.1"/>
    <property type="molecule type" value="Genomic_DNA"/>
</dbReference>
<dbReference type="AlphaFoldDB" id="A0A1J5SRQ1"/>
<evidence type="ECO:0000313" key="2">
    <source>
        <dbReference type="EMBL" id="OIR06704.1"/>
    </source>
</evidence>
<proteinExistence type="predicted"/>
<reference evidence="2" key="1">
    <citation type="submission" date="2016-10" db="EMBL/GenBank/DDBJ databases">
        <title>Sequence of Gallionella enrichment culture.</title>
        <authorList>
            <person name="Poehlein A."/>
            <person name="Muehling M."/>
            <person name="Daniel R."/>
        </authorList>
    </citation>
    <scope>NUCLEOTIDE SEQUENCE</scope>
</reference>
<feature type="compositionally biased region" description="Basic and acidic residues" evidence="1">
    <location>
        <begin position="358"/>
        <end position="368"/>
    </location>
</feature>
<accession>A0A1J5SRQ1</accession>
<sequence length="368" mass="43081">MMKRIRYLLILLGVLSCSVAHAEVNVSIGIGLPGASVGINLPAYPDFVVVPGYPVYYAPRLEANLFFYDGLYWVYQDDNWYASSWYNGPWWYVYPEDVPLFILRVPVRYYRRPPVYFIGWYQDSPPRWGNHWGHDWERNKHGWNRWNRSTAPAPAPLPLYQKQYSGDRYPRQLEQQHELNQQHYRYQPHDPVVQQRYQEQFAPRVPAQRVRSVAPNVQSQPNEGVPVSRSAPASPQQRRPELQYQKPLPNSELDQREQQIQRAPAQRERFRQDVQRSTSPQADVLAAPRTESPPKSGEVQRSIPASPQQGGREIQDYRQSPQPESDPREQQRSRQRNRENGQQGNNDARDPSQGQGQQRDRDRYESAH</sequence>
<organism evidence="2">
    <name type="scientific">mine drainage metagenome</name>
    <dbReference type="NCBI Taxonomy" id="410659"/>
    <lineage>
        <taxon>unclassified sequences</taxon>
        <taxon>metagenomes</taxon>
        <taxon>ecological metagenomes</taxon>
    </lineage>
</organism>
<comment type="caution">
    <text evidence="2">The sequence shown here is derived from an EMBL/GenBank/DDBJ whole genome shotgun (WGS) entry which is preliminary data.</text>
</comment>
<dbReference type="PROSITE" id="PS51257">
    <property type="entry name" value="PROKAR_LIPOPROTEIN"/>
    <property type="match status" value="1"/>
</dbReference>
<gene>
    <name evidence="2" type="ORF">GALL_113110</name>
</gene>